<keyword evidence="2" id="KW-1133">Transmembrane helix</keyword>
<feature type="compositionally biased region" description="Polar residues" evidence="1">
    <location>
        <begin position="32"/>
        <end position="44"/>
    </location>
</feature>
<dbReference type="EMBL" id="JACHWU010000003">
    <property type="protein sequence ID" value="MBB3051966.1"/>
    <property type="molecule type" value="Genomic_DNA"/>
</dbReference>
<name>A0A839S2J1_9PSEU</name>
<gene>
    <name evidence="3" type="ORF">FHS23_002995</name>
</gene>
<dbReference type="RefSeq" id="WP_425501122.1">
    <property type="nucleotide sequence ID" value="NZ_JACHWU010000003.1"/>
</dbReference>
<sequence length="129" mass="12820">MSMNPQHPGPHYPGSQHPGSGPRYPGAPYPPSSQSTGADAQPSPSGGGLLTLAGAALLTFAAGMAVVIGYLMIGGFGAFIGIVGAIFGIVWLAGVHGGKVFPREGFPVRSVAGLAAASVVMLFLASVMS</sequence>
<feature type="transmembrane region" description="Helical" evidence="2">
    <location>
        <begin position="76"/>
        <end position="94"/>
    </location>
</feature>
<evidence type="ECO:0000256" key="1">
    <source>
        <dbReference type="SAM" id="MobiDB-lite"/>
    </source>
</evidence>
<evidence type="ECO:0000313" key="4">
    <source>
        <dbReference type="Proteomes" id="UP000550714"/>
    </source>
</evidence>
<feature type="transmembrane region" description="Helical" evidence="2">
    <location>
        <begin position="106"/>
        <end position="128"/>
    </location>
</feature>
<dbReference type="AlphaFoldDB" id="A0A839S2J1"/>
<keyword evidence="4" id="KW-1185">Reference proteome</keyword>
<keyword evidence="2" id="KW-0472">Membrane</keyword>
<organism evidence="3 4">
    <name type="scientific">Prauserella isguenensis</name>
    <dbReference type="NCBI Taxonomy" id="1470180"/>
    <lineage>
        <taxon>Bacteria</taxon>
        <taxon>Bacillati</taxon>
        <taxon>Actinomycetota</taxon>
        <taxon>Actinomycetes</taxon>
        <taxon>Pseudonocardiales</taxon>
        <taxon>Pseudonocardiaceae</taxon>
        <taxon>Prauserella</taxon>
    </lineage>
</organism>
<proteinExistence type="predicted"/>
<reference evidence="3 4" key="1">
    <citation type="submission" date="2020-08" db="EMBL/GenBank/DDBJ databases">
        <title>Genomic Encyclopedia of Type Strains, Phase III (KMG-III): the genomes of soil and plant-associated and newly described type strains.</title>
        <authorList>
            <person name="Whitman W."/>
        </authorList>
    </citation>
    <scope>NUCLEOTIDE SEQUENCE [LARGE SCALE GENOMIC DNA]</scope>
    <source>
        <strain evidence="3 4">CECT 8577</strain>
    </source>
</reference>
<protein>
    <submittedName>
        <fullName evidence="3">Uncharacterized protein</fullName>
    </submittedName>
</protein>
<feature type="region of interest" description="Disordered" evidence="1">
    <location>
        <begin position="1"/>
        <end position="45"/>
    </location>
</feature>
<evidence type="ECO:0000256" key="2">
    <source>
        <dbReference type="SAM" id="Phobius"/>
    </source>
</evidence>
<dbReference type="Proteomes" id="UP000550714">
    <property type="component" value="Unassembled WGS sequence"/>
</dbReference>
<evidence type="ECO:0000313" key="3">
    <source>
        <dbReference type="EMBL" id="MBB3051966.1"/>
    </source>
</evidence>
<keyword evidence="2" id="KW-0812">Transmembrane</keyword>
<feature type="transmembrane region" description="Helical" evidence="2">
    <location>
        <begin position="49"/>
        <end position="70"/>
    </location>
</feature>
<accession>A0A839S2J1</accession>
<comment type="caution">
    <text evidence="3">The sequence shown here is derived from an EMBL/GenBank/DDBJ whole genome shotgun (WGS) entry which is preliminary data.</text>
</comment>